<accession>A0A5N5TCL4</accession>
<name>A0A5N5TCL4_9CRUS</name>
<dbReference type="EMBL" id="SEYY01003260">
    <property type="protein sequence ID" value="KAB7504394.1"/>
    <property type="molecule type" value="Genomic_DNA"/>
</dbReference>
<gene>
    <name evidence="2" type="ORF">Anas_10408</name>
</gene>
<evidence type="ECO:0000256" key="1">
    <source>
        <dbReference type="SAM" id="MobiDB-lite"/>
    </source>
</evidence>
<feature type="region of interest" description="Disordered" evidence="1">
    <location>
        <begin position="47"/>
        <end position="115"/>
    </location>
</feature>
<comment type="caution">
    <text evidence="2">The sequence shown here is derived from an EMBL/GenBank/DDBJ whole genome shotgun (WGS) entry which is preliminary data.</text>
</comment>
<feature type="compositionally biased region" description="Low complexity" evidence="1">
    <location>
        <begin position="47"/>
        <end position="57"/>
    </location>
</feature>
<organism evidence="2 3">
    <name type="scientific">Armadillidium nasatum</name>
    <dbReference type="NCBI Taxonomy" id="96803"/>
    <lineage>
        <taxon>Eukaryota</taxon>
        <taxon>Metazoa</taxon>
        <taxon>Ecdysozoa</taxon>
        <taxon>Arthropoda</taxon>
        <taxon>Crustacea</taxon>
        <taxon>Multicrustacea</taxon>
        <taxon>Malacostraca</taxon>
        <taxon>Eumalacostraca</taxon>
        <taxon>Peracarida</taxon>
        <taxon>Isopoda</taxon>
        <taxon>Oniscidea</taxon>
        <taxon>Crinocheta</taxon>
        <taxon>Armadillidiidae</taxon>
        <taxon>Armadillidium</taxon>
    </lineage>
</organism>
<feature type="compositionally biased region" description="Low complexity" evidence="1">
    <location>
        <begin position="72"/>
        <end position="85"/>
    </location>
</feature>
<protein>
    <submittedName>
        <fullName evidence="2">Uncharacterized protein</fullName>
    </submittedName>
</protein>
<feature type="non-terminal residue" evidence="2">
    <location>
        <position position="115"/>
    </location>
</feature>
<evidence type="ECO:0000313" key="2">
    <source>
        <dbReference type="EMBL" id="KAB7504394.1"/>
    </source>
</evidence>
<dbReference type="OrthoDB" id="74360at2759"/>
<dbReference type="Proteomes" id="UP000326759">
    <property type="component" value="Unassembled WGS sequence"/>
</dbReference>
<feature type="compositionally biased region" description="Basic residues" evidence="1">
    <location>
        <begin position="94"/>
        <end position="106"/>
    </location>
</feature>
<feature type="non-terminal residue" evidence="2">
    <location>
        <position position="1"/>
    </location>
</feature>
<dbReference type="AlphaFoldDB" id="A0A5N5TCL4"/>
<proteinExistence type="predicted"/>
<evidence type="ECO:0000313" key="3">
    <source>
        <dbReference type="Proteomes" id="UP000326759"/>
    </source>
</evidence>
<feature type="region of interest" description="Disordered" evidence="1">
    <location>
        <begin position="1"/>
        <end position="32"/>
    </location>
</feature>
<reference evidence="2 3" key="1">
    <citation type="journal article" date="2019" name="PLoS Biol.">
        <title>Sex chromosomes control vertical transmission of feminizing Wolbachia symbionts in an isopod.</title>
        <authorList>
            <person name="Becking T."/>
            <person name="Chebbi M.A."/>
            <person name="Giraud I."/>
            <person name="Moumen B."/>
            <person name="Laverre T."/>
            <person name="Caubet Y."/>
            <person name="Peccoud J."/>
            <person name="Gilbert C."/>
            <person name="Cordaux R."/>
        </authorList>
    </citation>
    <scope>NUCLEOTIDE SEQUENCE [LARGE SCALE GENOMIC DNA]</scope>
    <source>
        <strain evidence="2">ANa2</strain>
        <tissue evidence="2">Whole body excluding digestive tract and cuticle</tissue>
    </source>
</reference>
<keyword evidence="3" id="KW-1185">Reference proteome</keyword>
<feature type="compositionally biased region" description="Acidic residues" evidence="1">
    <location>
        <begin position="1"/>
        <end position="28"/>
    </location>
</feature>
<sequence length="115" mass="12830">DGDDDDGDDNDEDDDDDDDCDGDCESEISENLCPPWVINKEKLVATDVSDLSSSESETSIDKMKHGLKHLSRSTPTMSPSGSPPHSDSEGQSHVSRRTKKFLRRFRNVAPTERKY</sequence>